<sequence>MFGSHKRSHTHTSHRQNRIRGLRSAINNPRTTHAGRTEAKAELHAMGATANKPSFGTRVRHLFGLPGKSHHRNKHHRA</sequence>
<dbReference type="EMBL" id="NBSH01000017">
    <property type="protein sequence ID" value="ORX33729.1"/>
    <property type="molecule type" value="Genomic_DNA"/>
</dbReference>
<feature type="compositionally biased region" description="Basic residues" evidence="1">
    <location>
        <begin position="68"/>
        <end position="78"/>
    </location>
</feature>
<dbReference type="Proteomes" id="UP000193218">
    <property type="component" value="Unassembled WGS sequence"/>
</dbReference>
<dbReference type="OrthoDB" id="3353448at2759"/>
<evidence type="ECO:0000313" key="2">
    <source>
        <dbReference type="EMBL" id="ORX33729.1"/>
    </source>
</evidence>
<reference evidence="2 3" key="1">
    <citation type="submission" date="2017-03" db="EMBL/GenBank/DDBJ databases">
        <title>Widespread Adenine N6-methylation of Active Genes in Fungi.</title>
        <authorList>
            <consortium name="DOE Joint Genome Institute"/>
            <person name="Mondo S.J."/>
            <person name="Dannebaum R.O."/>
            <person name="Kuo R.C."/>
            <person name="Louie K.B."/>
            <person name="Bewick A.J."/>
            <person name="Labutti K."/>
            <person name="Haridas S."/>
            <person name="Kuo A."/>
            <person name="Salamov A."/>
            <person name="Ahrendt S.R."/>
            <person name="Lau R."/>
            <person name="Bowen B.P."/>
            <person name="Lipzen A."/>
            <person name="Sullivan W."/>
            <person name="Andreopoulos W.B."/>
            <person name="Clum A."/>
            <person name="Lindquist E."/>
            <person name="Daum C."/>
            <person name="Northen T.R."/>
            <person name="Ramamoorthy G."/>
            <person name="Schmitz R.J."/>
            <person name="Gryganskyi A."/>
            <person name="Culley D."/>
            <person name="Magnuson J."/>
            <person name="James T.Y."/>
            <person name="O'Malley M.A."/>
            <person name="Stajich J.E."/>
            <person name="Spatafora J.W."/>
            <person name="Visel A."/>
            <person name="Grigoriev I.V."/>
        </authorList>
    </citation>
    <scope>NUCLEOTIDE SEQUENCE [LARGE SCALE GENOMIC DNA]</scope>
    <source>
        <strain evidence="2 3">NRRL Y-17943</strain>
    </source>
</reference>
<keyword evidence="3" id="KW-1185">Reference proteome</keyword>
<evidence type="ECO:0000256" key="1">
    <source>
        <dbReference type="SAM" id="MobiDB-lite"/>
    </source>
</evidence>
<dbReference type="AlphaFoldDB" id="A0A1Y1U6R4"/>
<protein>
    <recommendedName>
        <fullName evidence="4">Conidiation protein 6-domain-containing protein</fullName>
    </recommendedName>
</protein>
<dbReference type="InterPro" id="IPR018824">
    <property type="entry name" value="Conidiation-specific_6"/>
</dbReference>
<organism evidence="2 3">
    <name type="scientific">Kockovaella imperatae</name>
    <dbReference type="NCBI Taxonomy" id="4999"/>
    <lineage>
        <taxon>Eukaryota</taxon>
        <taxon>Fungi</taxon>
        <taxon>Dikarya</taxon>
        <taxon>Basidiomycota</taxon>
        <taxon>Agaricomycotina</taxon>
        <taxon>Tremellomycetes</taxon>
        <taxon>Tremellales</taxon>
        <taxon>Cuniculitremaceae</taxon>
        <taxon>Kockovaella</taxon>
    </lineage>
</organism>
<gene>
    <name evidence="2" type="ORF">BD324DRAFT_638360</name>
</gene>
<name>A0A1Y1U6R4_9TREE</name>
<dbReference type="GeneID" id="33558915"/>
<evidence type="ECO:0000313" key="3">
    <source>
        <dbReference type="Proteomes" id="UP000193218"/>
    </source>
</evidence>
<evidence type="ECO:0008006" key="4">
    <source>
        <dbReference type="Google" id="ProtNLM"/>
    </source>
</evidence>
<proteinExistence type="predicted"/>
<dbReference type="InParanoid" id="A0A1Y1U6R4"/>
<dbReference type="Pfam" id="PF10346">
    <property type="entry name" value="Con-6"/>
    <property type="match status" value="1"/>
</dbReference>
<comment type="caution">
    <text evidence="2">The sequence shown here is derived from an EMBL/GenBank/DDBJ whole genome shotgun (WGS) entry which is preliminary data.</text>
</comment>
<feature type="region of interest" description="Disordered" evidence="1">
    <location>
        <begin position="1"/>
        <end position="78"/>
    </location>
</feature>
<feature type="compositionally biased region" description="Basic residues" evidence="1">
    <location>
        <begin position="1"/>
        <end position="21"/>
    </location>
</feature>
<dbReference type="RefSeq" id="XP_021868028.1">
    <property type="nucleotide sequence ID" value="XM_022017106.1"/>
</dbReference>
<accession>A0A1Y1U6R4</accession>